<sequence>MSTERNKKLLEVLQSVVTPASGCTEPVAVAYSAALARSKVSGTLVGVEIRLDPLLFKNALRVGIPGTTARGLQIAAALGIVAGKPEKGFCVIDQCTEEDVEKAQEIVQQKRVTITVPENCTELFIETILTTDQEKVRVITKNQHLNVVSIEKGDHFQPWDLNAQLPDSLAHDIQAYDLEDFISFAETVSVSDLSFLQDGIAMNMTIAREGFAIKNGASQNYAKLVSETFVSDDMISLAERLCAAACEARMSGSRLPAMTCAGSGNQGITVFLTMEAVAEKTGVSQEKLLRALALSIIITVYCKSFTGTLSPMCGCAISAGVGTSAGVAYLLGGDARRILGAVSNVVGSISGMICDGAKEGCAYKVALASGWAIKMALLSMRGSVISNTNGILADNFRELFDNLGALCKEGMASANKVILRLLTKGGR</sequence>
<dbReference type="eggNOG" id="COG3681">
    <property type="taxonomic scope" value="Bacteria"/>
</dbReference>
<dbReference type="PANTHER" id="PTHR30501:SF2">
    <property type="entry name" value="UPF0597 PROTEIN YHAM"/>
    <property type="match status" value="1"/>
</dbReference>
<keyword evidence="4" id="KW-1185">Reference proteome</keyword>
<dbReference type="PIRSF" id="PIRSF006054">
    <property type="entry name" value="UCP006054"/>
    <property type="match status" value="1"/>
</dbReference>
<dbReference type="PANTHER" id="PTHR30501">
    <property type="entry name" value="UPF0597 PROTEIN YHAM"/>
    <property type="match status" value="1"/>
</dbReference>
<dbReference type="KEGG" id="dti:Desti_3490"/>
<protein>
    <recommendedName>
        <fullName evidence="1">UPF0597 protein Desti_3490</fullName>
    </recommendedName>
</protein>
<comment type="similarity">
    <text evidence="1">Belongs to the UPF0597 family.</text>
</comment>
<evidence type="ECO:0000259" key="2">
    <source>
        <dbReference type="Pfam" id="PF03313"/>
    </source>
</evidence>
<dbReference type="Pfam" id="PF03313">
    <property type="entry name" value="SDH_alpha"/>
    <property type="match status" value="1"/>
</dbReference>
<dbReference type="GO" id="GO:0080146">
    <property type="term" value="F:L-cysteine desulfhydrase activity"/>
    <property type="evidence" value="ECO:0007669"/>
    <property type="project" value="TreeGrafter"/>
</dbReference>
<accession>I4C9A0</accession>
<dbReference type="SUPFAM" id="SSF103378">
    <property type="entry name" value="2-methylcitrate dehydratase PrpD"/>
    <property type="match status" value="1"/>
</dbReference>
<evidence type="ECO:0000256" key="1">
    <source>
        <dbReference type="HAMAP-Rule" id="MF_01845"/>
    </source>
</evidence>
<dbReference type="InterPro" id="IPR005130">
    <property type="entry name" value="Ser_deHydtase-like_asu"/>
</dbReference>
<reference evidence="4" key="1">
    <citation type="submission" date="2012-06" db="EMBL/GenBank/DDBJ databases">
        <title>Complete sequence of chromosome of Desulfomonile tiedjei DSM 6799.</title>
        <authorList>
            <person name="Lucas S."/>
            <person name="Copeland A."/>
            <person name="Lapidus A."/>
            <person name="Glavina del Rio T."/>
            <person name="Dalin E."/>
            <person name="Tice H."/>
            <person name="Bruce D."/>
            <person name="Goodwin L."/>
            <person name="Pitluck S."/>
            <person name="Peters L."/>
            <person name="Ovchinnikova G."/>
            <person name="Zeytun A."/>
            <person name="Lu M."/>
            <person name="Kyrpides N."/>
            <person name="Mavromatis K."/>
            <person name="Ivanova N."/>
            <person name="Brettin T."/>
            <person name="Detter J.C."/>
            <person name="Han C."/>
            <person name="Larimer F."/>
            <person name="Land M."/>
            <person name="Hauser L."/>
            <person name="Markowitz V."/>
            <person name="Cheng J.-F."/>
            <person name="Hugenholtz P."/>
            <person name="Woyke T."/>
            <person name="Wu D."/>
            <person name="Spring S."/>
            <person name="Schroeder M."/>
            <person name="Brambilla E."/>
            <person name="Klenk H.-P."/>
            <person name="Eisen J.A."/>
        </authorList>
    </citation>
    <scope>NUCLEOTIDE SEQUENCE [LARGE SCALE GENOMIC DNA]</scope>
    <source>
        <strain evidence="4">ATCC 49306 / DSM 6799 / DCB-1</strain>
    </source>
</reference>
<name>I4C9A0_DESTA</name>
<proteinExistence type="inferred from homology"/>
<dbReference type="HOGENOM" id="CLU_051840_0_0_7"/>
<dbReference type="AlphaFoldDB" id="I4C9A0"/>
<dbReference type="EMBL" id="CP003360">
    <property type="protein sequence ID" value="AFM26141.1"/>
    <property type="molecule type" value="Genomic_DNA"/>
</dbReference>
<feature type="domain" description="Serine dehydratase-like alpha subunit" evidence="2">
    <location>
        <begin position="87"/>
        <end position="419"/>
    </location>
</feature>
<gene>
    <name evidence="3" type="ordered locus">Desti_3490</name>
</gene>
<dbReference type="InterPro" id="IPR021144">
    <property type="entry name" value="UPF0597"/>
</dbReference>
<evidence type="ECO:0000313" key="4">
    <source>
        <dbReference type="Proteomes" id="UP000006055"/>
    </source>
</evidence>
<dbReference type="HAMAP" id="MF_01845">
    <property type="entry name" value="UPF0597"/>
    <property type="match status" value="1"/>
</dbReference>
<dbReference type="Proteomes" id="UP000006055">
    <property type="component" value="Chromosome"/>
</dbReference>
<dbReference type="RefSeq" id="WP_014811273.1">
    <property type="nucleotide sequence ID" value="NC_018025.1"/>
</dbReference>
<evidence type="ECO:0000313" key="3">
    <source>
        <dbReference type="EMBL" id="AFM26141.1"/>
    </source>
</evidence>
<dbReference type="STRING" id="706587.Desti_3490"/>
<organism evidence="3 4">
    <name type="scientific">Desulfomonile tiedjei (strain ATCC 49306 / DSM 6799 / DCB-1)</name>
    <dbReference type="NCBI Taxonomy" id="706587"/>
    <lineage>
        <taxon>Bacteria</taxon>
        <taxon>Pseudomonadati</taxon>
        <taxon>Thermodesulfobacteriota</taxon>
        <taxon>Desulfomonilia</taxon>
        <taxon>Desulfomonilales</taxon>
        <taxon>Desulfomonilaceae</taxon>
        <taxon>Desulfomonile</taxon>
    </lineage>
</organism>
<dbReference type="InterPro" id="IPR036148">
    <property type="entry name" value="MmgE/PrpD_sf"/>
</dbReference>
<dbReference type="GO" id="GO:0019450">
    <property type="term" value="P:L-cysteine catabolic process to pyruvate"/>
    <property type="evidence" value="ECO:0007669"/>
    <property type="project" value="TreeGrafter"/>
</dbReference>
<dbReference type="OrthoDB" id="41906at2"/>